<evidence type="ECO:0000313" key="1">
    <source>
        <dbReference type="EMBL" id="VWX35021.1"/>
    </source>
</evidence>
<evidence type="ECO:0000313" key="2">
    <source>
        <dbReference type="Proteomes" id="UP000439752"/>
    </source>
</evidence>
<name>A0A653I8C5_9BACL</name>
<dbReference type="EMBL" id="CABWKQ010000013">
    <property type="protein sequence ID" value="VWX35021.1"/>
    <property type="molecule type" value="Genomic_DNA"/>
</dbReference>
<sequence>MKKSEEGYTLLFVLVTLTVLSVLAIATIGVSLQSTRLTEIRGTNIEVDTATQNQLDQAIAALQQLVAKTSQENPTSSSKELFADIPNEIVLPLKTSAPLVDVQLNEAASNVRVKAFDLTAHVEETKGDQPTVKKTYTQRVYLSAIPSFLYYTLGSDNQVILNGAPRIEGNVFSREALKVTATPNFIYNGQTGHYTDKLAHPYIDGQVRVFQPQTQPLLTCTDFLPCDATVFDPTTKTDLVSTKDTLIPFDFEFALNDFLTIPSNTPLASVPTYLKSQSIEKSVLTGPFLNELSTKKQIIIPAPTEQNTVTITDDIVKESLEPLIIDGNLTISSLNPITQPLEIKRPIVVLGDLLIRGNVSFATTIFSTGSSRLDDANIQGITSSTNQNTLILLSKGTLTINRVNKFSTPKTDAPDMNAFLYSDSPTLNRIYSVGSTMNLQGGVFTKGQLEVNAYRGTLDLPEERYPADVTALTTLMNTKKSADAAQSRLRLKYDASVLKNPTSMLPLSRAVKMYVETPKRTTP</sequence>
<dbReference type="AlphaFoldDB" id="A0A653I8C5"/>
<gene>
    <name evidence="1" type="ORF">EXIGUO9Y_200008</name>
</gene>
<keyword evidence="2" id="KW-1185">Reference proteome</keyword>
<accession>A0A653I8C5</accession>
<organism evidence="1 2">
    <name type="scientific">Exiguobacterium oxidotolerans</name>
    <dbReference type="NCBI Taxonomy" id="223958"/>
    <lineage>
        <taxon>Bacteria</taxon>
        <taxon>Bacillati</taxon>
        <taxon>Bacillota</taxon>
        <taxon>Bacilli</taxon>
        <taxon>Bacillales</taxon>
        <taxon>Bacillales Family XII. Incertae Sedis</taxon>
        <taxon>Exiguobacterium</taxon>
    </lineage>
</organism>
<proteinExistence type="predicted"/>
<dbReference type="Proteomes" id="UP000439752">
    <property type="component" value="Unassembled WGS sequence"/>
</dbReference>
<dbReference type="RefSeq" id="WP_159173037.1">
    <property type="nucleotide sequence ID" value="NZ_LR732311.1"/>
</dbReference>
<reference evidence="1 2" key="1">
    <citation type="submission" date="2019-10" db="EMBL/GenBank/DDBJ databases">
        <authorList>
            <person name="Karimi E."/>
        </authorList>
    </citation>
    <scope>NUCLEOTIDE SEQUENCE [LARGE SCALE GENOMIC DNA]</scope>
    <source>
        <strain evidence="1">Exiguobacterium sp. 9Y</strain>
    </source>
</reference>
<protein>
    <submittedName>
        <fullName evidence="1">Uncharacterized protein</fullName>
    </submittedName>
</protein>